<name>A0AAD9NQT4_RIDPI</name>
<accession>A0AAD9NQT4</accession>
<dbReference type="PANTHER" id="PTHR11214:SF314">
    <property type="entry name" value="HEXOSYLTRANSFERASE"/>
    <property type="match status" value="1"/>
</dbReference>
<dbReference type="EC" id="2.4.1.-" evidence="11"/>
<comment type="subcellular location">
    <subcellularLocation>
        <location evidence="1 11">Golgi apparatus membrane</location>
        <topology evidence="1 11">Single-pass type II membrane protein</topology>
    </subcellularLocation>
</comment>
<sequence length="405" mass="45763">MKPLHMYTFVGALMSATLFFFIYTVPFLRHFQEAHRLLEHRSGLVLTSQRGQVVKDVHSASSHQVIVKAETAHPIATKSLLNIRGARRSEVRNEKSKSIANTGNTFATKRHGAGATRNITSWTLQPRVSWTLQPRVSCDARTMLVFLVCSAVHRFELRDAIRATWGGAAHSVRLFFVLGQPEARYRHLEGAIVNESRVHGDVLQSNIVDSYANLTLKTRAALAWTVTSCSATYFVAKTDDDVYVNVRDLLQELARMMRAGARRFMMGRLIRDAKPDTDRKSKWYTPRAIYANRTYPPYLSGSAYVISTDLVTALLGAATRRKLFWLEDIYITGLLSRDVSAQLIDNARFAYTKVPMSDPCHYTSLFAAHELTPTELRTVWAQIHRPDSNCAGSSKEHFRASHSFR</sequence>
<dbReference type="GO" id="GO:0000139">
    <property type="term" value="C:Golgi membrane"/>
    <property type="evidence" value="ECO:0007669"/>
    <property type="project" value="UniProtKB-SubCell"/>
</dbReference>
<evidence type="ECO:0000256" key="1">
    <source>
        <dbReference type="ARBA" id="ARBA00004323"/>
    </source>
</evidence>
<dbReference type="Pfam" id="PF01762">
    <property type="entry name" value="Galactosyl_T"/>
    <property type="match status" value="1"/>
</dbReference>
<evidence type="ECO:0000256" key="11">
    <source>
        <dbReference type="RuleBase" id="RU363063"/>
    </source>
</evidence>
<feature type="transmembrane region" description="Helical" evidence="11">
    <location>
        <begin position="6"/>
        <end position="28"/>
    </location>
</feature>
<gene>
    <name evidence="12" type="ORF">NP493_519g01001</name>
</gene>
<dbReference type="Gene3D" id="3.90.550.50">
    <property type="match status" value="1"/>
</dbReference>
<comment type="caution">
    <text evidence="12">The sequence shown here is derived from an EMBL/GenBank/DDBJ whole genome shotgun (WGS) entry which is preliminary data.</text>
</comment>
<evidence type="ECO:0000256" key="7">
    <source>
        <dbReference type="ARBA" id="ARBA00022989"/>
    </source>
</evidence>
<comment type="similarity">
    <text evidence="2 11">Belongs to the glycosyltransferase 31 family.</text>
</comment>
<keyword evidence="5 11" id="KW-0812">Transmembrane</keyword>
<keyword evidence="9 11" id="KW-0472">Membrane</keyword>
<dbReference type="FunFam" id="3.90.550.50:FF:000001">
    <property type="entry name" value="Hexosyltransferase"/>
    <property type="match status" value="1"/>
</dbReference>
<keyword evidence="13" id="KW-1185">Reference proteome</keyword>
<keyword evidence="3 11" id="KW-0328">Glycosyltransferase</keyword>
<proteinExistence type="inferred from homology"/>
<evidence type="ECO:0000256" key="9">
    <source>
        <dbReference type="ARBA" id="ARBA00023136"/>
    </source>
</evidence>
<keyword evidence="6 11" id="KW-0735">Signal-anchor</keyword>
<reference evidence="12" key="1">
    <citation type="journal article" date="2023" name="Mol. Biol. Evol.">
        <title>Third-Generation Sequencing Reveals the Adaptive Role of the Epigenome in Three Deep-Sea Polychaetes.</title>
        <authorList>
            <person name="Perez M."/>
            <person name="Aroh O."/>
            <person name="Sun Y."/>
            <person name="Lan Y."/>
            <person name="Juniper S.K."/>
            <person name="Young C.R."/>
            <person name="Angers B."/>
            <person name="Qian P.Y."/>
        </authorList>
    </citation>
    <scope>NUCLEOTIDE SEQUENCE</scope>
    <source>
        <strain evidence="12">R07B-5</strain>
    </source>
</reference>
<evidence type="ECO:0000313" key="12">
    <source>
        <dbReference type="EMBL" id="KAK2178990.1"/>
    </source>
</evidence>
<evidence type="ECO:0000256" key="10">
    <source>
        <dbReference type="ARBA" id="ARBA00023180"/>
    </source>
</evidence>
<dbReference type="InterPro" id="IPR002659">
    <property type="entry name" value="Glyco_trans_31"/>
</dbReference>
<evidence type="ECO:0000256" key="3">
    <source>
        <dbReference type="ARBA" id="ARBA00022676"/>
    </source>
</evidence>
<evidence type="ECO:0000256" key="5">
    <source>
        <dbReference type="ARBA" id="ARBA00022692"/>
    </source>
</evidence>
<dbReference type="AlphaFoldDB" id="A0AAD9NQT4"/>
<evidence type="ECO:0000256" key="4">
    <source>
        <dbReference type="ARBA" id="ARBA00022679"/>
    </source>
</evidence>
<keyword evidence="8 11" id="KW-0333">Golgi apparatus</keyword>
<dbReference type="PANTHER" id="PTHR11214">
    <property type="entry name" value="BETA-1,3-N-ACETYLGLUCOSAMINYLTRANSFERASE"/>
    <property type="match status" value="1"/>
</dbReference>
<keyword evidence="10" id="KW-0325">Glycoprotein</keyword>
<dbReference type="Proteomes" id="UP001209878">
    <property type="component" value="Unassembled WGS sequence"/>
</dbReference>
<dbReference type="GO" id="GO:0006493">
    <property type="term" value="P:protein O-linked glycosylation"/>
    <property type="evidence" value="ECO:0007669"/>
    <property type="project" value="TreeGrafter"/>
</dbReference>
<evidence type="ECO:0000256" key="8">
    <source>
        <dbReference type="ARBA" id="ARBA00023034"/>
    </source>
</evidence>
<keyword evidence="7 11" id="KW-1133">Transmembrane helix</keyword>
<dbReference type="GO" id="GO:0016758">
    <property type="term" value="F:hexosyltransferase activity"/>
    <property type="evidence" value="ECO:0007669"/>
    <property type="project" value="InterPro"/>
</dbReference>
<protein>
    <recommendedName>
        <fullName evidence="11">Hexosyltransferase</fullName>
        <ecNumber evidence="11">2.4.1.-</ecNumber>
    </recommendedName>
</protein>
<organism evidence="12 13">
    <name type="scientific">Ridgeia piscesae</name>
    <name type="common">Tubeworm</name>
    <dbReference type="NCBI Taxonomy" id="27915"/>
    <lineage>
        <taxon>Eukaryota</taxon>
        <taxon>Metazoa</taxon>
        <taxon>Spiralia</taxon>
        <taxon>Lophotrochozoa</taxon>
        <taxon>Annelida</taxon>
        <taxon>Polychaeta</taxon>
        <taxon>Sedentaria</taxon>
        <taxon>Canalipalpata</taxon>
        <taxon>Sabellida</taxon>
        <taxon>Siboglinidae</taxon>
        <taxon>Ridgeia</taxon>
    </lineage>
</organism>
<evidence type="ECO:0000256" key="6">
    <source>
        <dbReference type="ARBA" id="ARBA00022968"/>
    </source>
</evidence>
<keyword evidence="4" id="KW-0808">Transferase</keyword>
<dbReference type="EMBL" id="JAODUO010000519">
    <property type="protein sequence ID" value="KAK2178990.1"/>
    <property type="molecule type" value="Genomic_DNA"/>
</dbReference>
<evidence type="ECO:0000313" key="13">
    <source>
        <dbReference type="Proteomes" id="UP001209878"/>
    </source>
</evidence>
<evidence type="ECO:0000256" key="2">
    <source>
        <dbReference type="ARBA" id="ARBA00008661"/>
    </source>
</evidence>